<comment type="caution">
    <text evidence="9">The sequence shown here is derived from an EMBL/GenBank/DDBJ whole genome shotgun (WGS) entry which is preliminary data.</text>
</comment>
<feature type="domain" description="Peptidase M48" evidence="8">
    <location>
        <begin position="69"/>
        <end position="261"/>
    </location>
</feature>
<dbReference type="PANTHER" id="PTHR22726">
    <property type="entry name" value="METALLOENDOPEPTIDASE OMA1"/>
    <property type="match status" value="1"/>
</dbReference>
<keyword evidence="4 6" id="KW-0862">Zinc</keyword>
<dbReference type="Proteomes" id="UP000271925">
    <property type="component" value="Unassembled WGS sequence"/>
</dbReference>
<evidence type="ECO:0000259" key="8">
    <source>
        <dbReference type="Pfam" id="PF01435"/>
    </source>
</evidence>
<reference evidence="9 10" key="1">
    <citation type="submission" date="2018-11" db="EMBL/GenBank/DDBJ databases">
        <authorList>
            <person name="Zhou Z."/>
            <person name="Wang G."/>
        </authorList>
    </citation>
    <scope>NUCLEOTIDE SEQUENCE [LARGE SCALE GENOMIC DNA]</scope>
    <source>
        <strain evidence="9 10">KCTC52004</strain>
    </source>
</reference>
<keyword evidence="10" id="KW-1185">Reference proteome</keyword>
<protein>
    <submittedName>
        <fullName evidence="9">M48 family peptidase</fullName>
    </submittedName>
</protein>
<accession>A0A3P1C363</accession>
<sequence length="274" mass="30124">MKKAIMVMLMLGLVIACQKVPLTGRNQLVLIPNAQMLPLSFTNYKEVLDTSKVVRAGGQDDMIKRVGVRIQKAVESYMAANNLSERLNGFQWEFNLIESPQVNAWCMPGGKVAFYTGILPYTQNEAGVATVMGHEVSHAIAEHGNERMSEGLLANGLMQGGQLVLGSLSQNQRSQTNALLLQAVGAGLPIAYQVGRALPHSRAQESEADKLGLIFMSMAGYNPQEAVNFWSRMAKAGSGQKPPEFLSTHPSDQRRIRDLQSQMPDAMKYYQKAR</sequence>
<dbReference type="GO" id="GO:0016020">
    <property type="term" value="C:membrane"/>
    <property type="evidence" value="ECO:0007669"/>
    <property type="project" value="TreeGrafter"/>
</dbReference>
<comment type="similarity">
    <text evidence="6">Belongs to the peptidase M48 family.</text>
</comment>
<evidence type="ECO:0000313" key="10">
    <source>
        <dbReference type="Proteomes" id="UP000271925"/>
    </source>
</evidence>
<dbReference type="Pfam" id="PF01435">
    <property type="entry name" value="Peptidase_M48"/>
    <property type="match status" value="1"/>
</dbReference>
<evidence type="ECO:0000256" key="2">
    <source>
        <dbReference type="ARBA" id="ARBA00022723"/>
    </source>
</evidence>
<keyword evidence="2" id="KW-0479">Metal-binding</keyword>
<dbReference type="AlphaFoldDB" id="A0A3P1C363"/>
<dbReference type="CDD" id="cd07331">
    <property type="entry name" value="M48C_Oma1_like"/>
    <property type="match status" value="1"/>
</dbReference>
<evidence type="ECO:0000256" key="5">
    <source>
        <dbReference type="ARBA" id="ARBA00023049"/>
    </source>
</evidence>
<dbReference type="EMBL" id="RQJO01000007">
    <property type="protein sequence ID" value="RRB07689.1"/>
    <property type="molecule type" value="Genomic_DNA"/>
</dbReference>
<dbReference type="PANTHER" id="PTHR22726:SF24">
    <property type="entry name" value="M48 FAMILY METALLOPEPTIDASE"/>
    <property type="match status" value="1"/>
</dbReference>
<evidence type="ECO:0000313" key="9">
    <source>
        <dbReference type="EMBL" id="RRB07689.1"/>
    </source>
</evidence>
<dbReference type="GO" id="GO:0051603">
    <property type="term" value="P:proteolysis involved in protein catabolic process"/>
    <property type="evidence" value="ECO:0007669"/>
    <property type="project" value="TreeGrafter"/>
</dbReference>
<evidence type="ECO:0000256" key="7">
    <source>
        <dbReference type="SAM" id="SignalP"/>
    </source>
</evidence>
<comment type="cofactor">
    <cofactor evidence="6">
        <name>Zn(2+)</name>
        <dbReference type="ChEBI" id="CHEBI:29105"/>
    </cofactor>
    <text evidence="6">Binds 1 zinc ion per subunit.</text>
</comment>
<dbReference type="InterPro" id="IPR051156">
    <property type="entry name" value="Mito/Outer_Membr_Metalloprot"/>
</dbReference>
<gene>
    <name evidence="9" type="ORF">EHT25_07925</name>
</gene>
<dbReference type="InterPro" id="IPR001915">
    <property type="entry name" value="Peptidase_M48"/>
</dbReference>
<keyword evidence="1 6" id="KW-0645">Protease</keyword>
<keyword evidence="3 6" id="KW-0378">Hydrolase</keyword>
<dbReference type="Gene3D" id="3.30.2010.10">
    <property type="entry name" value="Metalloproteases ('zincins'), catalytic domain"/>
    <property type="match status" value="1"/>
</dbReference>
<keyword evidence="7" id="KW-0732">Signal</keyword>
<organism evidence="9 10">
    <name type="scientific">Larkinella rosea</name>
    <dbReference type="NCBI Taxonomy" id="2025312"/>
    <lineage>
        <taxon>Bacteria</taxon>
        <taxon>Pseudomonadati</taxon>
        <taxon>Bacteroidota</taxon>
        <taxon>Cytophagia</taxon>
        <taxon>Cytophagales</taxon>
        <taxon>Spirosomataceae</taxon>
        <taxon>Larkinella</taxon>
    </lineage>
</organism>
<feature type="signal peptide" evidence="7">
    <location>
        <begin position="1"/>
        <end position="18"/>
    </location>
</feature>
<dbReference type="OrthoDB" id="9810445at2"/>
<evidence type="ECO:0000256" key="1">
    <source>
        <dbReference type="ARBA" id="ARBA00022670"/>
    </source>
</evidence>
<evidence type="ECO:0000256" key="6">
    <source>
        <dbReference type="RuleBase" id="RU003983"/>
    </source>
</evidence>
<keyword evidence="5 6" id="KW-0482">Metalloprotease</keyword>
<evidence type="ECO:0000256" key="3">
    <source>
        <dbReference type="ARBA" id="ARBA00022801"/>
    </source>
</evidence>
<proteinExistence type="inferred from homology"/>
<feature type="chain" id="PRO_5018026113" evidence="7">
    <location>
        <begin position="19"/>
        <end position="274"/>
    </location>
</feature>
<dbReference type="GO" id="GO:0046872">
    <property type="term" value="F:metal ion binding"/>
    <property type="evidence" value="ECO:0007669"/>
    <property type="project" value="UniProtKB-KW"/>
</dbReference>
<name>A0A3P1C363_9BACT</name>
<dbReference type="GO" id="GO:0004222">
    <property type="term" value="F:metalloendopeptidase activity"/>
    <property type="evidence" value="ECO:0007669"/>
    <property type="project" value="InterPro"/>
</dbReference>
<evidence type="ECO:0000256" key="4">
    <source>
        <dbReference type="ARBA" id="ARBA00022833"/>
    </source>
</evidence>
<dbReference type="PROSITE" id="PS51257">
    <property type="entry name" value="PROKAR_LIPOPROTEIN"/>
    <property type="match status" value="1"/>
</dbReference>
<dbReference type="RefSeq" id="WP_124873015.1">
    <property type="nucleotide sequence ID" value="NZ_RQJO01000007.1"/>
</dbReference>